<dbReference type="SUPFAM" id="SSF52540">
    <property type="entry name" value="P-loop containing nucleoside triphosphate hydrolases"/>
    <property type="match status" value="1"/>
</dbReference>
<reference evidence="1" key="1">
    <citation type="submission" date="2020-09" db="EMBL/GenBank/DDBJ databases">
        <title>Streptomyces canutascabiei sp. nov., which causes potato common scab and is distributed across the world.</title>
        <authorList>
            <person name="Nguyen H.P."/>
            <person name="Weisberg A.J."/>
            <person name="Chang J.H."/>
            <person name="Clarke C.R."/>
        </authorList>
    </citation>
    <scope>NUCLEOTIDE SEQUENCE</scope>
    <source>
        <strain evidence="1">ID-01-6.2a</strain>
    </source>
</reference>
<dbReference type="GeneID" id="79927799"/>
<gene>
    <name evidence="1" type="ORF">IHE70_44490</name>
</gene>
<sequence>MEHGGVSRPFGWIHSIEILDDVWLAEPTTVQFSRCNMFVGDNAIGKSHFISLLSALSSPSTVMDRVDRPNSAVHAVVNWYDPQPRQAEFKAEGEQLQFSSDGITVPFVSQPYRIVHLPRHAWGEVPRDVRELGRMIGLDPWVVRKVILSLPEIVHGAVKGIRIDDGQIQAEYILGSELIRDRSTHRYLSGTVGLEVLVAIAETYARTQPTLLLQDALGAALDAAAFDHVTELLSSSTRGFQTVATSVHSPRLTPEWTVTRFEYVSSPHKRRRWARLIQDDVEEEATS</sequence>
<dbReference type="InterPro" id="IPR027417">
    <property type="entry name" value="P-loop_NTPase"/>
</dbReference>
<evidence type="ECO:0000313" key="2">
    <source>
        <dbReference type="Proteomes" id="UP000661025"/>
    </source>
</evidence>
<name>A0A927LDV9_9ACTN</name>
<dbReference type="RefSeq" id="WP_192366091.1">
    <property type="nucleotide sequence ID" value="NZ_CP119182.1"/>
</dbReference>
<dbReference type="EMBL" id="JACYXT010000038">
    <property type="protein sequence ID" value="MBD9730105.1"/>
    <property type="molecule type" value="Genomic_DNA"/>
</dbReference>
<proteinExistence type="predicted"/>
<dbReference type="AlphaFoldDB" id="A0A927LDV9"/>
<dbReference type="Proteomes" id="UP000661025">
    <property type="component" value="Unassembled WGS sequence"/>
</dbReference>
<comment type="caution">
    <text evidence="1">The sequence shown here is derived from an EMBL/GenBank/DDBJ whole genome shotgun (WGS) entry which is preliminary data.</text>
</comment>
<evidence type="ECO:0000313" key="1">
    <source>
        <dbReference type="EMBL" id="MBD9730105.1"/>
    </source>
</evidence>
<protein>
    <submittedName>
        <fullName evidence="1">Uncharacterized protein</fullName>
    </submittedName>
</protein>
<organism evidence="1 2">
    <name type="scientific">Streptomyces caniscabiei</name>
    <dbReference type="NCBI Taxonomy" id="2746961"/>
    <lineage>
        <taxon>Bacteria</taxon>
        <taxon>Bacillati</taxon>
        <taxon>Actinomycetota</taxon>
        <taxon>Actinomycetes</taxon>
        <taxon>Kitasatosporales</taxon>
        <taxon>Streptomycetaceae</taxon>
        <taxon>Streptomyces</taxon>
    </lineage>
</organism>
<accession>A0A927LDV9</accession>